<dbReference type="PANTHER" id="PTHR13471">
    <property type="entry name" value="TETRATRICOPEPTIDE-LIKE HELICAL"/>
    <property type="match status" value="1"/>
</dbReference>
<evidence type="ECO:0000256" key="2">
    <source>
        <dbReference type="ARBA" id="ARBA00009265"/>
    </source>
</evidence>
<dbReference type="GO" id="GO:0031048">
    <property type="term" value="P:regulatory ncRNA-mediated heterochromatin formation"/>
    <property type="evidence" value="ECO:0007669"/>
    <property type="project" value="TreeGrafter"/>
</dbReference>
<evidence type="ECO:0000256" key="1">
    <source>
        <dbReference type="ARBA" id="ARBA00004123"/>
    </source>
</evidence>
<dbReference type="GO" id="GO:0071013">
    <property type="term" value="C:catalytic step 2 spliceosome"/>
    <property type="evidence" value="ECO:0007669"/>
    <property type="project" value="TreeGrafter"/>
</dbReference>
<evidence type="ECO:0000313" key="5">
    <source>
        <dbReference type="EMBL" id="KIL71804.1"/>
    </source>
</evidence>
<evidence type="ECO:0000313" key="6">
    <source>
        <dbReference type="Proteomes" id="UP000054549"/>
    </source>
</evidence>
<dbReference type="Pfam" id="PF08424">
    <property type="entry name" value="NRDE-2"/>
    <property type="match status" value="1"/>
</dbReference>
<dbReference type="STRING" id="946122.A0A0C2TWG6"/>
<dbReference type="PANTHER" id="PTHR13471:SF0">
    <property type="entry name" value="NUCLEAR EXOSOME REGULATOR NRDE2"/>
    <property type="match status" value="1"/>
</dbReference>
<dbReference type="FunCoup" id="A0A0C2TWG6">
    <property type="interactions" value="273"/>
</dbReference>
<dbReference type="InterPro" id="IPR013633">
    <property type="entry name" value="NRDE-2"/>
</dbReference>
<dbReference type="InParanoid" id="A0A0C2TWG6"/>
<proteinExistence type="inferred from homology"/>
<evidence type="ECO:0008006" key="7">
    <source>
        <dbReference type="Google" id="ProtNLM"/>
    </source>
</evidence>
<organism evidence="5 6">
    <name type="scientific">Amanita muscaria (strain Koide BX008)</name>
    <dbReference type="NCBI Taxonomy" id="946122"/>
    <lineage>
        <taxon>Eukaryota</taxon>
        <taxon>Fungi</taxon>
        <taxon>Dikarya</taxon>
        <taxon>Basidiomycota</taxon>
        <taxon>Agaricomycotina</taxon>
        <taxon>Agaricomycetes</taxon>
        <taxon>Agaricomycetidae</taxon>
        <taxon>Agaricales</taxon>
        <taxon>Pluteineae</taxon>
        <taxon>Amanitaceae</taxon>
        <taxon>Amanita</taxon>
    </lineage>
</organism>
<dbReference type="OrthoDB" id="297219at2759"/>
<dbReference type="HOGENOM" id="CLU_007550_0_0_1"/>
<dbReference type="EMBL" id="KN818222">
    <property type="protein sequence ID" value="KIL71804.1"/>
    <property type="molecule type" value="Genomic_DNA"/>
</dbReference>
<comment type="similarity">
    <text evidence="2">Belongs to the NRDE2 family.</text>
</comment>
<feature type="region of interest" description="Disordered" evidence="4">
    <location>
        <begin position="1"/>
        <end position="83"/>
    </location>
</feature>
<protein>
    <recommendedName>
        <fullName evidence="7">DUF1740-domain-containing protein</fullName>
    </recommendedName>
</protein>
<dbReference type="AlphaFoldDB" id="A0A0C2TWG6"/>
<comment type="subcellular location">
    <subcellularLocation>
        <location evidence="1">Nucleus</location>
    </subcellularLocation>
</comment>
<evidence type="ECO:0000256" key="3">
    <source>
        <dbReference type="ARBA" id="ARBA00023242"/>
    </source>
</evidence>
<feature type="compositionally biased region" description="Basic and acidic residues" evidence="4">
    <location>
        <begin position="40"/>
        <end position="57"/>
    </location>
</feature>
<feature type="compositionally biased region" description="Low complexity" evidence="4">
    <location>
        <begin position="1"/>
        <end position="17"/>
    </location>
</feature>
<gene>
    <name evidence="5" type="ORF">M378DRAFT_183150</name>
</gene>
<reference evidence="5 6" key="1">
    <citation type="submission" date="2014-04" db="EMBL/GenBank/DDBJ databases">
        <title>Evolutionary Origins and Diversification of the Mycorrhizal Mutualists.</title>
        <authorList>
            <consortium name="DOE Joint Genome Institute"/>
            <consortium name="Mycorrhizal Genomics Consortium"/>
            <person name="Kohler A."/>
            <person name="Kuo A."/>
            <person name="Nagy L.G."/>
            <person name="Floudas D."/>
            <person name="Copeland A."/>
            <person name="Barry K.W."/>
            <person name="Cichocki N."/>
            <person name="Veneault-Fourrey C."/>
            <person name="LaButti K."/>
            <person name="Lindquist E.A."/>
            <person name="Lipzen A."/>
            <person name="Lundell T."/>
            <person name="Morin E."/>
            <person name="Murat C."/>
            <person name="Riley R."/>
            <person name="Ohm R."/>
            <person name="Sun H."/>
            <person name="Tunlid A."/>
            <person name="Henrissat B."/>
            <person name="Grigoriev I.V."/>
            <person name="Hibbett D.S."/>
            <person name="Martin F."/>
        </authorList>
    </citation>
    <scope>NUCLEOTIDE SEQUENCE [LARGE SCALE GENOMIC DNA]</scope>
    <source>
        <strain evidence="5 6">Koide BX008</strain>
    </source>
</reference>
<keyword evidence="6" id="KW-1185">Reference proteome</keyword>
<sequence>MSAPSFSSFPPSFASFPDVDHEQPSQDEREPRRKDKRKRNGDQHRDKKRKRETDERGHKHRRYHADDDLLTTAKSADTPAADTEPDWRLFYSDKRGDMLNIQFGGLHVGHVPKYNLIDGGRSILGLSSAWTARRSGKGIIVDVRGQRKLRELTDSGVRKLLAAEPRRRLLASGDVYKHKEIDGYLPLPSNRAREDSQAYRSISQSKVDSESESDFERESESNESADDGPTLTSLQESLKSLEQQLSQNPTSVNLWLSLLAQTLSTVPLLSKNANKARAEIALSVLSRAMAADPVNAKSTVLRIKYLKAAEEVWQEDKMKNEWEGALNVGGVEMWMEWLGWRIRKARRGLDGVLEDALRATSAFGHDRGEIAKLRILWRVAVAFQSAGYTERATALFQAQAELTFNTPFPLRDVTFVSLLDSLEEFWESEVPRIGESGAQGWAAWVASRITQGAPSVSQPVPVAPPELDPYRQWAANELNADRASIFPARSTDEVAESDPYSTVLFSDIRPLLFDLKTSEGKDAFRLAWLCFLGLPVPGFHKSISQTNVDEMEAGWDDRWCFTHLCKPAKLRALFPDAHETRQLEADSITGVLVGREKDYGSSFGPVKNWGFDVHGPLHAVVGRVMDGRKRKEKRITMWEKEDLEGTREDHVRAIFAQLRMGDDDLEWDNLALAFEAALGMKSALKLSRQFLSVSQDSSCRWASHALLERTRGRLDDARKVYHTVLIASASSGKCRKAQLWWDWTEMEWLSGAREEALAIIMRSAGVEGKGGVAVLRAKRGLEDAAQINGKWKEREAWIKLSALLELLTSGDVNVVFELFDSYPAEEGSSEHESLLISSLLIAYYHSVILQNPMPPALLRERTQKAIEVYPSNSIIIGLFLEGEKGQGVWGRIRMCLGEIGGKSKDVARRVEEVWLAGWEKGRWTNEIERTRSGLSIAIEHERTRGSPIIWRIYIEFEMQANDLQRAKNLLYRAIAECPLVKELYLLAFGPLRSVFSKQELAHFADTMAERGIRTRQGLDDILDNWTMGRTVEEKEKEDNEGPLDEIEENAQQLRRLMPY</sequence>
<accession>A0A0C2TWG6</accession>
<dbReference type="Proteomes" id="UP000054549">
    <property type="component" value="Unassembled WGS sequence"/>
</dbReference>
<evidence type="ECO:0000256" key="4">
    <source>
        <dbReference type="SAM" id="MobiDB-lite"/>
    </source>
</evidence>
<name>A0A0C2TWG6_AMAMK</name>
<feature type="compositionally biased region" description="Basic and acidic residues" evidence="4">
    <location>
        <begin position="18"/>
        <end position="33"/>
    </location>
</feature>
<keyword evidence="3" id="KW-0539">Nucleus</keyword>
<dbReference type="GO" id="GO:1902369">
    <property type="term" value="P:negative regulation of RNA catabolic process"/>
    <property type="evidence" value="ECO:0007669"/>
    <property type="project" value="TreeGrafter"/>
</dbReference>
<feature type="region of interest" description="Disordered" evidence="4">
    <location>
        <begin position="186"/>
        <end position="231"/>
    </location>
</feature>